<evidence type="ECO:0000313" key="3">
    <source>
        <dbReference type="Proteomes" id="UP001633002"/>
    </source>
</evidence>
<gene>
    <name evidence="2" type="ORF">R1sor_016684</name>
</gene>
<dbReference type="AlphaFoldDB" id="A0ABD3HFN6"/>
<name>A0ABD3HFN6_9MARC</name>
<proteinExistence type="predicted"/>
<comment type="caution">
    <text evidence="2">The sequence shown here is derived from an EMBL/GenBank/DDBJ whole genome shotgun (WGS) entry which is preliminary data.</text>
</comment>
<sequence>MIYWPRGQEMKRVTARFFRRLASLNRNVTDNDMRPRPRGGGGVTQAESRHNGHAVRDQLAEYLFSTA</sequence>
<evidence type="ECO:0000313" key="2">
    <source>
        <dbReference type="EMBL" id="KAL3690375.1"/>
    </source>
</evidence>
<keyword evidence="3" id="KW-1185">Reference proteome</keyword>
<accession>A0ABD3HFN6</accession>
<dbReference type="Proteomes" id="UP001633002">
    <property type="component" value="Unassembled WGS sequence"/>
</dbReference>
<dbReference type="EMBL" id="JBJQOH010000004">
    <property type="protein sequence ID" value="KAL3690375.1"/>
    <property type="molecule type" value="Genomic_DNA"/>
</dbReference>
<protein>
    <submittedName>
        <fullName evidence="2">Uncharacterized protein</fullName>
    </submittedName>
</protein>
<evidence type="ECO:0000256" key="1">
    <source>
        <dbReference type="SAM" id="MobiDB-lite"/>
    </source>
</evidence>
<organism evidence="2 3">
    <name type="scientific">Riccia sorocarpa</name>
    <dbReference type="NCBI Taxonomy" id="122646"/>
    <lineage>
        <taxon>Eukaryota</taxon>
        <taxon>Viridiplantae</taxon>
        <taxon>Streptophyta</taxon>
        <taxon>Embryophyta</taxon>
        <taxon>Marchantiophyta</taxon>
        <taxon>Marchantiopsida</taxon>
        <taxon>Marchantiidae</taxon>
        <taxon>Marchantiales</taxon>
        <taxon>Ricciaceae</taxon>
        <taxon>Riccia</taxon>
    </lineage>
</organism>
<feature type="region of interest" description="Disordered" evidence="1">
    <location>
        <begin position="28"/>
        <end position="53"/>
    </location>
</feature>
<reference evidence="2 3" key="1">
    <citation type="submission" date="2024-09" db="EMBL/GenBank/DDBJ databases">
        <title>Chromosome-scale assembly of Riccia sorocarpa.</title>
        <authorList>
            <person name="Paukszto L."/>
        </authorList>
    </citation>
    <scope>NUCLEOTIDE SEQUENCE [LARGE SCALE GENOMIC DNA]</scope>
    <source>
        <strain evidence="2">LP-2024</strain>
        <tissue evidence="2">Aerial parts of the thallus</tissue>
    </source>
</reference>